<evidence type="ECO:0000313" key="3">
    <source>
        <dbReference type="EMBL" id="KAA9331653.1"/>
    </source>
</evidence>
<dbReference type="Pfam" id="PF16586">
    <property type="entry name" value="DUF5060"/>
    <property type="match status" value="1"/>
</dbReference>
<dbReference type="SUPFAM" id="SSF51445">
    <property type="entry name" value="(Trans)glycosidases"/>
    <property type="match status" value="1"/>
</dbReference>
<dbReference type="GO" id="GO:0005576">
    <property type="term" value="C:extracellular region"/>
    <property type="evidence" value="ECO:0007669"/>
    <property type="project" value="UniProtKB-SubCell"/>
</dbReference>
<evidence type="ECO:0000256" key="1">
    <source>
        <dbReference type="SAM" id="SignalP"/>
    </source>
</evidence>
<dbReference type="InterPro" id="IPR017853">
    <property type="entry name" value="GH"/>
</dbReference>
<dbReference type="GO" id="GO:0016985">
    <property type="term" value="F:mannan endo-1,4-beta-mannosidase activity"/>
    <property type="evidence" value="ECO:0007669"/>
    <property type="project" value="TreeGrafter"/>
</dbReference>
<dbReference type="AlphaFoldDB" id="A0AA88FJ19"/>
<dbReference type="InterPro" id="IPR013783">
    <property type="entry name" value="Ig-like_fold"/>
</dbReference>
<name>A0AA88FJ19_9BACT</name>
<dbReference type="PANTHER" id="PTHR31451:SF39">
    <property type="entry name" value="MANNAN ENDO-1,4-BETA-MANNOSIDASE 1"/>
    <property type="match status" value="1"/>
</dbReference>
<dbReference type="EMBL" id="VTWU01000005">
    <property type="protein sequence ID" value="KAA9331653.1"/>
    <property type="molecule type" value="Genomic_DNA"/>
</dbReference>
<accession>A0AA88FJ19</accession>
<evidence type="ECO:0000259" key="2">
    <source>
        <dbReference type="Pfam" id="PF16586"/>
    </source>
</evidence>
<dbReference type="InterPro" id="IPR032260">
    <property type="entry name" value="DUF5060"/>
</dbReference>
<dbReference type="PANTHER" id="PTHR31451">
    <property type="match status" value="1"/>
</dbReference>
<dbReference type="Gene3D" id="2.60.40.10">
    <property type="entry name" value="Immunoglobulins"/>
    <property type="match status" value="1"/>
</dbReference>
<evidence type="ECO:0000313" key="4">
    <source>
        <dbReference type="Proteomes" id="UP000326380"/>
    </source>
</evidence>
<feature type="domain" description="DUF5060" evidence="2">
    <location>
        <begin position="40"/>
        <end position="125"/>
    </location>
</feature>
<gene>
    <name evidence="3" type="ORF">F0P96_15585</name>
</gene>
<comment type="caution">
    <text evidence="3">The sequence shown here is derived from an EMBL/GenBank/DDBJ whole genome shotgun (WGS) entry which is preliminary data.</text>
</comment>
<protein>
    <submittedName>
        <fullName evidence="3">DUF5060 domain-containing protein</fullName>
    </submittedName>
</protein>
<dbReference type="Proteomes" id="UP000326380">
    <property type="component" value="Unassembled WGS sequence"/>
</dbReference>
<sequence length="712" mass="79385">MPAYLRYPLLILLSAVGTIVRAQQGTATIASLTPLTPAAVPQYAKYEAAFALTSSFTNPYDPDEVDVTVVFTSPSRRARTVHGFFMVPYQRHDSTGTWRQRPTAQPWRVRFSPDEAGQWTYTVTIRTGQATSTAGPYRFQCAASAAPGFLRAVPDRSYLQFSNGSSFFGIGQDLRSSFNTSKNCDAQPTACDSACYLFSTLLQQLGWVKSFARSGGNLARVWLEPFSYEPEWEIGGDYGTRQNRLADLDSLVATAGASGVYLHMVLYNSRALAVSKGARTEGSGWQQNPYNRRFGLDSLRAFYIDGRAIRAYQHRLRYIQARWGYSPAIASYGLMNEPELPGEEIQGAYYRNGKYIDAWFVRMAQFLKQDSYPAHLVSVDYGFGFSGGANDSPAIDFTNTHHYTWDKLGNYQRAYIARHHVRRFGKPFVQTEFGTPYWISEDNNEEVRQAAWASAFSGAFSTAFFYGADGKYNNACWGGEGVKLYLPLAVFLRGESFNDSTNLYQPIGSARAAHRATRARGFEKPRTLLEVPDFDQAGFGPAGFFGGEGLRRRVLTRDVVPSTPRIEVFALRSAAKVIGWVHDTDYYWYNLPHNAHPEVHERLKNPRVQGRQPAVSPLSGQTMTLEGLERDGLYRLQWFSTHYNYDTDGVPATTEDGGPIAGSEFQASVTVLKGKATIAIPTLQPRELGKTPYAPDYGFKLTWAGEAATPTR</sequence>
<proteinExistence type="predicted"/>
<dbReference type="InterPro" id="IPR045053">
    <property type="entry name" value="MAN-like"/>
</dbReference>
<keyword evidence="1" id="KW-0732">Signal</keyword>
<feature type="signal peptide" evidence="1">
    <location>
        <begin position="1"/>
        <end position="22"/>
    </location>
</feature>
<dbReference type="Gene3D" id="3.20.20.80">
    <property type="entry name" value="Glycosidases"/>
    <property type="match status" value="1"/>
</dbReference>
<organism evidence="3 4">
    <name type="scientific">Hymenobacter busanensis</name>
    <dbReference type="NCBI Taxonomy" id="2607656"/>
    <lineage>
        <taxon>Bacteria</taxon>
        <taxon>Pseudomonadati</taxon>
        <taxon>Bacteroidota</taxon>
        <taxon>Cytophagia</taxon>
        <taxon>Cytophagales</taxon>
        <taxon>Hymenobacteraceae</taxon>
        <taxon>Hymenobacter</taxon>
    </lineage>
</organism>
<keyword evidence="4" id="KW-1185">Reference proteome</keyword>
<reference evidence="3 4" key="1">
    <citation type="submission" date="2019-09" db="EMBL/GenBank/DDBJ databases">
        <title>Genome sequence of Hymenobacter sp. M3.</title>
        <authorList>
            <person name="Srinivasan S."/>
        </authorList>
    </citation>
    <scope>NUCLEOTIDE SEQUENCE [LARGE SCALE GENOMIC DNA]</scope>
    <source>
        <strain evidence="3 4">M3</strain>
    </source>
</reference>
<feature type="chain" id="PRO_5041677609" evidence="1">
    <location>
        <begin position="23"/>
        <end position="712"/>
    </location>
</feature>